<reference evidence="1 2" key="1">
    <citation type="journal article" date="2014" name="ISME J.">
        <title>Candidatus Competibacter-lineage genomes retrieved from metagenomes reveal functional metabolic diversity.</title>
        <authorList>
            <person name="McIlroy S.J."/>
            <person name="Albertsen M."/>
            <person name="Andresen E.K."/>
            <person name="Saunders A.M."/>
            <person name="Kristiansen R."/>
            <person name="Stokholm-Bjerregaard M."/>
            <person name="Nielsen K.L."/>
            <person name="Nielsen P.H."/>
        </authorList>
    </citation>
    <scope>NUCLEOTIDE SEQUENCE [LARGE SCALE GENOMIC DNA]</scope>
    <source>
        <strain evidence="1 2">Run_B_J11</strain>
    </source>
</reference>
<dbReference type="AlphaFoldDB" id="A0A7U7GBV1"/>
<evidence type="ECO:0008006" key="3">
    <source>
        <dbReference type="Google" id="ProtNLM"/>
    </source>
</evidence>
<dbReference type="Proteomes" id="UP000019184">
    <property type="component" value="Unassembled WGS sequence"/>
</dbReference>
<protein>
    <recommendedName>
        <fullName evidence="3">Transposase IS4-like domain-containing protein</fullName>
    </recommendedName>
</protein>
<dbReference type="RefSeq" id="WP_154724885.1">
    <property type="nucleotide sequence ID" value="NZ_CBTK010000171.1"/>
</dbReference>
<accession>A0A7U7GBV1</accession>
<name>A0A7U7GBV1_9GAMM</name>
<dbReference type="SUPFAM" id="SSF53098">
    <property type="entry name" value="Ribonuclease H-like"/>
    <property type="match status" value="1"/>
</dbReference>
<organism evidence="1 2">
    <name type="scientific">Candidatus Contendobacter odensis Run_B_J11</name>
    <dbReference type="NCBI Taxonomy" id="1400861"/>
    <lineage>
        <taxon>Bacteria</taxon>
        <taxon>Pseudomonadati</taxon>
        <taxon>Pseudomonadota</taxon>
        <taxon>Gammaproteobacteria</taxon>
        <taxon>Candidatus Competibacteraceae</taxon>
        <taxon>Candidatus Contendibacter</taxon>
    </lineage>
</organism>
<comment type="caution">
    <text evidence="1">The sequence shown here is derived from an EMBL/GenBank/DDBJ whole genome shotgun (WGS) entry which is preliminary data.</text>
</comment>
<proteinExistence type="predicted"/>
<evidence type="ECO:0000313" key="1">
    <source>
        <dbReference type="EMBL" id="CDH45534.1"/>
    </source>
</evidence>
<sequence>MRSGPAEATITLQPPQAGPIRLRALRLRSPDGELSVLLTHLEDPVRFPTAAITALYFRRWAVEIHYHDEKTSLDLETFHSPTENGIRQE</sequence>
<keyword evidence="2" id="KW-1185">Reference proteome</keyword>
<dbReference type="OrthoDB" id="9796012at2"/>
<evidence type="ECO:0000313" key="2">
    <source>
        <dbReference type="Proteomes" id="UP000019184"/>
    </source>
</evidence>
<dbReference type="EMBL" id="CBTK010000171">
    <property type="protein sequence ID" value="CDH45534.1"/>
    <property type="molecule type" value="Genomic_DNA"/>
</dbReference>
<gene>
    <name evidence="1" type="ORF">BN874_2520014</name>
</gene>
<dbReference type="InterPro" id="IPR012337">
    <property type="entry name" value="RNaseH-like_sf"/>
</dbReference>